<dbReference type="PANTHER" id="PTHR16119:SF17">
    <property type="entry name" value="TRANSMEMBRANE PROTEIN 144"/>
    <property type="match status" value="1"/>
</dbReference>
<dbReference type="Proteomes" id="UP001165082">
    <property type="component" value="Unassembled WGS sequence"/>
</dbReference>
<feature type="transmembrane region" description="Helical" evidence="7">
    <location>
        <begin position="101"/>
        <end position="118"/>
    </location>
</feature>
<evidence type="ECO:0000256" key="7">
    <source>
        <dbReference type="SAM" id="Phobius"/>
    </source>
</evidence>
<evidence type="ECO:0000256" key="1">
    <source>
        <dbReference type="ARBA" id="ARBA00004141"/>
    </source>
</evidence>
<dbReference type="InterPro" id="IPR012435">
    <property type="entry name" value="TMEM144"/>
</dbReference>
<dbReference type="GO" id="GO:0016020">
    <property type="term" value="C:membrane"/>
    <property type="evidence" value="ECO:0007669"/>
    <property type="project" value="UniProtKB-SubCell"/>
</dbReference>
<evidence type="ECO:0000313" key="9">
    <source>
        <dbReference type="Proteomes" id="UP001165082"/>
    </source>
</evidence>
<keyword evidence="9" id="KW-1185">Reference proteome</keyword>
<dbReference type="AlphaFoldDB" id="A0A9W6ZGY7"/>
<evidence type="ECO:0000256" key="5">
    <source>
        <dbReference type="ARBA" id="ARBA00023136"/>
    </source>
</evidence>
<feature type="non-terminal residue" evidence="8">
    <location>
        <position position="1"/>
    </location>
</feature>
<keyword evidence="5 7" id="KW-0472">Membrane</keyword>
<evidence type="ECO:0000256" key="3">
    <source>
        <dbReference type="ARBA" id="ARBA00022692"/>
    </source>
</evidence>
<evidence type="ECO:0000313" key="8">
    <source>
        <dbReference type="EMBL" id="GMH54254.1"/>
    </source>
</evidence>
<dbReference type="EMBL" id="BRXZ01003410">
    <property type="protein sequence ID" value="GMH54254.1"/>
    <property type="molecule type" value="Genomic_DNA"/>
</dbReference>
<feature type="transmembrane region" description="Helical" evidence="7">
    <location>
        <begin position="6"/>
        <end position="24"/>
    </location>
</feature>
<dbReference type="GO" id="GO:0015144">
    <property type="term" value="F:carbohydrate transmembrane transporter activity"/>
    <property type="evidence" value="ECO:0007669"/>
    <property type="project" value="InterPro"/>
</dbReference>
<comment type="similarity">
    <text evidence="2">Belongs to the TMEM144 family.</text>
</comment>
<accession>A0A9W6ZGY7</accession>
<protein>
    <submittedName>
        <fullName evidence="8">Uncharacterized protein</fullName>
    </submittedName>
</protein>
<evidence type="ECO:0000256" key="2">
    <source>
        <dbReference type="ARBA" id="ARBA00005731"/>
    </source>
</evidence>
<evidence type="ECO:0000256" key="6">
    <source>
        <dbReference type="SAM" id="MobiDB-lite"/>
    </source>
</evidence>
<feature type="transmembrane region" description="Helical" evidence="7">
    <location>
        <begin position="69"/>
        <end position="89"/>
    </location>
</feature>
<dbReference type="InterPro" id="IPR010651">
    <property type="entry name" value="Sugar_transport"/>
</dbReference>
<dbReference type="PANTHER" id="PTHR16119">
    <property type="entry name" value="TRANSMEMBRANE PROTEIN 144"/>
    <property type="match status" value="1"/>
</dbReference>
<sequence length="191" mass="19937">MSTSTITPYLGALLAIIAWGTFTVPSKAPSVVSCDLHPLWFQLYVSVGVSASSLLLLPLRPDSLSDFTPFGTISAIMWVMANTAAMAGVKLLGIATAQSTWAGIIAIVSFASSLVFFNDEPLSMPLAVLGVVFLIVGIVILAAVSSRSDSNAPNTPPPGDSSPPDQTDALLNNLLDDPIQPFEPQSPLLSP</sequence>
<name>A0A9W6ZGY7_9STRA</name>
<gene>
    <name evidence="8" type="ORF">TrRE_jg792</name>
</gene>
<comment type="subcellular location">
    <subcellularLocation>
        <location evidence="1">Membrane</location>
        <topology evidence="1">Multi-pass membrane protein</topology>
    </subcellularLocation>
</comment>
<organism evidence="8 9">
    <name type="scientific">Triparma retinervis</name>
    <dbReference type="NCBI Taxonomy" id="2557542"/>
    <lineage>
        <taxon>Eukaryota</taxon>
        <taxon>Sar</taxon>
        <taxon>Stramenopiles</taxon>
        <taxon>Ochrophyta</taxon>
        <taxon>Bolidophyceae</taxon>
        <taxon>Parmales</taxon>
        <taxon>Triparmaceae</taxon>
        <taxon>Triparma</taxon>
    </lineage>
</organism>
<proteinExistence type="inferred from homology"/>
<feature type="transmembrane region" description="Helical" evidence="7">
    <location>
        <begin position="36"/>
        <end position="57"/>
    </location>
</feature>
<feature type="region of interest" description="Disordered" evidence="6">
    <location>
        <begin position="147"/>
        <end position="171"/>
    </location>
</feature>
<reference evidence="8" key="1">
    <citation type="submission" date="2022-07" db="EMBL/GenBank/DDBJ databases">
        <title>Genome analysis of Parmales, a sister group of diatoms, reveals the evolutionary specialization of diatoms from phago-mixotrophs to photoautotrophs.</title>
        <authorList>
            <person name="Ban H."/>
            <person name="Sato S."/>
            <person name="Yoshikawa S."/>
            <person name="Kazumasa Y."/>
            <person name="Nakamura Y."/>
            <person name="Ichinomiya M."/>
            <person name="Saitoh K."/>
            <person name="Sato N."/>
            <person name="Blanc-Mathieu R."/>
            <person name="Endo H."/>
            <person name="Kuwata A."/>
            <person name="Ogata H."/>
        </authorList>
    </citation>
    <scope>NUCLEOTIDE SEQUENCE</scope>
</reference>
<dbReference type="Pfam" id="PF07857">
    <property type="entry name" value="TMEM144"/>
    <property type="match status" value="1"/>
</dbReference>
<comment type="caution">
    <text evidence="8">The sequence shown here is derived from an EMBL/GenBank/DDBJ whole genome shotgun (WGS) entry which is preliminary data.</text>
</comment>
<evidence type="ECO:0000256" key="4">
    <source>
        <dbReference type="ARBA" id="ARBA00022989"/>
    </source>
</evidence>
<keyword evidence="3 7" id="KW-0812">Transmembrane</keyword>
<dbReference type="OrthoDB" id="426527at2759"/>
<keyword evidence="4 7" id="KW-1133">Transmembrane helix</keyword>
<feature type="transmembrane region" description="Helical" evidence="7">
    <location>
        <begin position="124"/>
        <end position="144"/>
    </location>
</feature>